<sequence>MLCWFAFGFTFYGLALDLQALGSNIFLLQALIGIVDLPVKMGSLLLLSRLGRRLCQASSLVLPGLCILANILVPREMGILRSSLAVLGLGSLGAAFTCVTIFSSELFPTVISTG</sequence>
<feature type="transmembrane region" description="Helical" evidence="5">
    <location>
        <begin position="25"/>
        <end position="47"/>
    </location>
</feature>
<accession>A6HZI1</accession>
<dbReference type="GO" id="GO:0016020">
    <property type="term" value="C:membrane"/>
    <property type="evidence" value="ECO:0007669"/>
    <property type="project" value="UniProtKB-SubCell"/>
</dbReference>
<dbReference type="SUPFAM" id="SSF103473">
    <property type="entry name" value="MFS general substrate transporter"/>
    <property type="match status" value="1"/>
</dbReference>
<keyword evidence="4 5" id="KW-0472">Membrane</keyword>
<evidence type="ECO:0000256" key="5">
    <source>
        <dbReference type="SAM" id="Phobius"/>
    </source>
</evidence>
<keyword evidence="3 5" id="KW-1133">Transmembrane helix</keyword>
<keyword evidence="2 5" id="KW-0812">Transmembrane</keyword>
<comment type="subcellular location">
    <subcellularLocation>
        <location evidence="1">Membrane</location>
        <topology evidence="1">Multi-pass membrane protein</topology>
    </subcellularLocation>
</comment>
<evidence type="ECO:0000256" key="1">
    <source>
        <dbReference type="ARBA" id="ARBA00004141"/>
    </source>
</evidence>
<dbReference type="RGD" id="621628">
    <property type="gene designation" value="Slc22a12"/>
</dbReference>
<name>A6HZI1_RAT</name>
<dbReference type="InterPro" id="IPR036259">
    <property type="entry name" value="MFS_trans_sf"/>
</dbReference>
<dbReference type="PANTHER" id="PTHR24064">
    <property type="entry name" value="SOLUTE CARRIER FAMILY 22 MEMBER"/>
    <property type="match status" value="1"/>
</dbReference>
<dbReference type="AlphaFoldDB" id="A6HZI1"/>
<reference evidence="7" key="1">
    <citation type="submission" date="2005-09" db="EMBL/GenBank/DDBJ databases">
        <authorList>
            <person name="Mural R.J."/>
            <person name="Li P.W."/>
            <person name="Adams M.D."/>
            <person name="Amanatides P.G."/>
            <person name="Baden-Tillson H."/>
            <person name="Barnstead M."/>
            <person name="Chin S.H."/>
            <person name="Dew I."/>
            <person name="Evans C.A."/>
            <person name="Ferriera S."/>
            <person name="Flanigan M."/>
            <person name="Fosler C."/>
            <person name="Glodek A."/>
            <person name="Gu Z."/>
            <person name="Holt R.A."/>
            <person name="Jennings D."/>
            <person name="Kraft C.L."/>
            <person name="Lu F."/>
            <person name="Nguyen T."/>
            <person name="Nusskern D.R."/>
            <person name="Pfannkoch C.M."/>
            <person name="Sitter C."/>
            <person name="Sutton G.G."/>
            <person name="Venter J.C."/>
            <person name="Wang Z."/>
            <person name="Woodage T."/>
            <person name="Zheng X.H."/>
            <person name="Zhong F."/>
        </authorList>
    </citation>
    <scope>NUCLEOTIDE SEQUENCE [LARGE SCALE GENOMIC DNA]</scope>
    <source>
        <strain>BN</strain>
        <strain evidence="7">Sprague-Dawley</strain>
    </source>
</reference>
<evidence type="ECO:0000256" key="2">
    <source>
        <dbReference type="ARBA" id="ARBA00022692"/>
    </source>
</evidence>
<dbReference type="Gene3D" id="1.20.1250.20">
    <property type="entry name" value="MFS general substrate transporter like domains"/>
    <property type="match status" value="1"/>
</dbReference>
<evidence type="ECO:0000313" key="6">
    <source>
        <dbReference type="EMBL" id="EDM12611.1"/>
    </source>
</evidence>
<evidence type="ECO:0000256" key="3">
    <source>
        <dbReference type="ARBA" id="ARBA00022989"/>
    </source>
</evidence>
<feature type="transmembrane region" description="Helical" evidence="5">
    <location>
        <begin position="79"/>
        <end position="102"/>
    </location>
</feature>
<evidence type="ECO:0000313" key="7">
    <source>
        <dbReference type="Proteomes" id="UP000234681"/>
    </source>
</evidence>
<gene>
    <name evidence="6 8" type="primary">Slc22a12</name>
    <name evidence="6" type="ORF">rCG_48169</name>
</gene>
<dbReference type="Proteomes" id="UP000234681">
    <property type="component" value="Chromosome 1"/>
</dbReference>
<protein>
    <submittedName>
        <fullName evidence="6">Solute carrier family 22 (Organic anion/cation transporter), member 12, isoform CRA_a</fullName>
    </submittedName>
</protein>
<organism evidence="6 7">
    <name type="scientific">Rattus norvegicus</name>
    <name type="common">Rat</name>
    <dbReference type="NCBI Taxonomy" id="10116"/>
    <lineage>
        <taxon>Eukaryota</taxon>
        <taxon>Metazoa</taxon>
        <taxon>Chordata</taxon>
        <taxon>Craniata</taxon>
        <taxon>Vertebrata</taxon>
        <taxon>Euteleostomi</taxon>
        <taxon>Mammalia</taxon>
        <taxon>Eutheria</taxon>
        <taxon>Euarchontoglires</taxon>
        <taxon>Glires</taxon>
        <taxon>Rodentia</taxon>
        <taxon>Myomorpha</taxon>
        <taxon>Muroidea</taxon>
        <taxon>Muridae</taxon>
        <taxon>Murinae</taxon>
        <taxon>Rattus</taxon>
    </lineage>
</organism>
<evidence type="ECO:0000313" key="8">
    <source>
        <dbReference type="RGD" id="621628"/>
    </source>
</evidence>
<proteinExistence type="predicted"/>
<dbReference type="EMBL" id="CH473953">
    <property type="protein sequence ID" value="EDM12611.1"/>
    <property type="molecule type" value="Genomic_DNA"/>
</dbReference>
<evidence type="ECO:0000256" key="4">
    <source>
        <dbReference type="ARBA" id="ARBA00023136"/>
    </source>
</evidence>